<proteinExistence type="predicted"/>
<protein>
    <submittedName>
        <fullName evidence="2">Uncharacterized protein</fullName>
    </submittedName>
</protein>
<evidence type="ECO:0000256" key="1">
    <source>
        <dbReference type="SAM" id="MobiDB-lite"/>
    </source>
</evidence>
<dbReference type="EMBL" id="AWSU01000344">
    <property type="protein sequence ID" value="ERI74125.1"/>
    <property type="molecule type" value="Genomic_DNA"/>
</dbReference>
<sequence length="47" mass="5565">MNRYEEKKQARINRYREHAEHAERESVARYQRSNEIAKAIEGGSQSS</sequence>
<feature type="compositionally biased region" description="Basic and acidic residues" evidence="1">
    <location>
        <begin position="1"/>
        <end position="27"/>
    </location>
</feature>
<reference evidence="2 3" key="1">
    <citation type="submission" date="2013-07" db="EMBL/GenBank/DDBJ databases">
        <authorList>
            <person name="Weinstock G."/>
            <person name="Sodergren E."/>
            <person name="Wylie T."/>
            <person name="Fulton L."/>
            <person name="Fulton R."/>
            <person name="Fronick C."/>
            <person name="O'Laughlin M."/>
            <person name="Godfrey J."/>
            <person name="Miner T."/>
            <person name="Herter B."/>
            <person name="Appelbaum E."/>
            <person name="Cordes M."/>
            <person name="Lek S."/>
            <person name="Wollam A."/>
            <person name="Pepin K.H."/>
            <person name="Palsikar V.B."/>
            <person name="Mitreva M."/>
            <person name="Wilson R.K."/>
        </authorList>
    </citation>
    <scope>NUCLEOTIDE SEQUENCE [LARGE SCALE GENOMIC DNA]</scope>
    <source>
        <strain evidence="2 3">ATCC 14940</strain>
    </source>
</reference>
<feature type="region of interest" description="Disordered" evidence="1">
    <location>
        <begin position="1"/>
        <end position="30"/>
    </location>
</feature>
<dbReference type="RefSeq" id="WP_002570109.1">
    <property type="nucleotide sequence ID" value="NZ_KE992859.1"/>
</dbReference>
<name>A0ABC9TRZ9_CLOSY</name>
<dbReference type="Proteomes" id="UP000016491">
    <property type="component" value="Unassembled WGS sequence"/>
</dbReference>
<comment type="caution">
    <text evidence="2">The sequence shown here is derived from an EMBL/GenBank/DDBJ whole genome shotgun (WGS) entry which is preliminary data.</text>
</comment>
<dbReference type="AlphaFoldDB" id="A0ABC9TRZ9"/>
<evidence type="ECO:0000313" key="3">
    <source>
        <dbReference type="Proteomes" id="UP000016491"/>
    </source>
</evidence>
<accession>A0ABC9TRZ9</accession>
<gene>
    <name evidence="2" type="ORF">CLOSYM_04383</name>
</gene>
<organism evidence="2 3">
    <name type="scientific">[Clostridium] symbiosum ATCC 14940</name>
    <dbReference type="NCBI Taxonomy" id="411472"/>
    <lineage>
        <taxon>Bacteria</taxon>
        <taxon>Bacillati</taxon>
        <taxon>Bacillota</taxon>
        <taxon>Clostridia</taxon>
        <taxon>Lachnospirales</taxon>
        <taxon>Lachnospiraceae</taxon>
        <taxon>Otoolea</taxon>
    </lineage>
</organism>
<evidence type="ECO:0000313" key="2">
    <source>
        <dbReference type="EMBL" id="ERI74125.1"/>
    </source>
</evidence>